<sequence>MASPPMPSCTLWPTSHRSSLLVKLKKEPATLINRETLIISGPRRLGSVKRRASMASTSSGHRTTSFHSRCTSTSDSIIMHETGTKRAHEDMELGDATGPETQALGGTLRTRVRLRFNSSASFSTTSSITTLRPKSILKSPSSAPVQLTRSTACAVAFADEARDGGSLATVVAQGAAARPGQTKLGRAPLLKDWLADRLWASASRTARTKSDSSSPSRTSFPGQLPVRTVPALAEAPTRKGQTYEGRAPQEVGDGKGPSQKEAVRFLDEPYTEEAACLGTPLAAHKRCGNVSRARNIYPCASTTHWLPVSPVQRRRPSTPVSPSSTPKPKRSLHSAATRCSASKAPKQSPLHFTPRSNDENCYISSNYSKVNSNSKPFSTINSLKTAAMPVPLRTIDRNIHSTTPTPRASTSKSGRMTIEEAKARAMRAKVEKAFKAVTLEAEDLDLTVAFFESQHFEIWDMRDDICIAWPAELRLRAKDPARWENTPLVTPEISRIEVTCSTKAYCDIAHLSHPYSFCDNGSAYRVSYTGAECPEGCTSSMKPERGIHLGADWERTYWRQAPLSRSNSESGRVGRPELPASSGERGWSRKVWIPIPTRLFVKRETRSFVIQARIWVGGADNDVQPMVIKLGDELSLGDALQARAEMTVSHLRSERLMR</sequence>
<evidence type="ECO:0000313" key="2">
    <source>
        <dbReference type="EMBL" id="KAL0952137.1"/>
    </source>
</evidence>
<feature type="region of interest" description="Disordered" evidence="1">
    <location>
        <begin position="308"/>
        <end position="355"/>
    </location>
</feature>
<name>A0ABR3J990_9AGAR</name>
<comment type="caution">
    <text evidence="2">The sequence shown here is derived from an EMBL/GenBank/DDBJ whole genome shotgun (WGS) entry which is preliminary data.</text>
</comment>
<accession>A0ABR3J990</accession>
<evidence type="ECO:0000313" key="3">
    <source>
        <dbReference type="Proteomes" id="UP001556367"/>
    </source>
</evidence>
<organism evidence="2 3">
    <name type="scientific">Hohenbuehelia grisea</name>
    <dbReference type="NCBI Taxonomy" id="104357"/>
    <lineage>
        <taxon>Eukaryota</taxon>
        <taxon>Fungi</taxon>
        <taxon>Dikarya</taxon>
        <taxon>Basidiomycota</taxon>
        <taxon>Agaricomycotina</taxon>
        <taxon>Agaricomycetes</taxon>
        <taxon>Agaricomycetidae</taxon>
        <taxon>Agaricales</taxon>
        <taxon>Pleurotineae</taxon>
        <taxon>Pleurotaceae</taxon>
        <taxon>Hohenbuehelia</taxon>
    </lineage>
</organism>
<dbReference type="Proteomes" id="UP001556367">
    <property type="component" value="Unassembled WGS sequence"/>
</dbReference>
<feature type="compositionally biased region" description="Low complexity" evidence="1">
    <location>
        <begin position="308"/>
        <end position="326"/>
    </location>
</feature>
<feature type="region of interest" description="Disordered" evidence="1">
    <location>
        <begin position="204"/>
        <end position="259"/>
    </location>
</feature>
<evidence type="ECO:0000256" key="1">
    <source>
        <dbReference type="SAM" id="MobiDB-lite"/>
    </source>
</evidence>
<feature type="compositionally biased region" description="Polar residues" evidence="1">
    <location>
        <begin position="54"/>
        <end position="72"/>
    </location>
</feature>
<proteinExistence type="predicted"/>
<gene>
    <name evidence="2" type="ORF">HGRIS_008758</name>
</gene>
<feature type="region of interest" description="Disordered" evidence="1">
    <location>
        <begin position="48"/>
        <end position="72"/>
    </location>
</feature>
<reference evidence="3" key="1">
    <citation type="submission" date="2024-06" db="EMBL/GenBank/DDBJ databases">
        <title>Multi-omics analyses provide insights into the biosynthesis of the anticancer antibiotic pleurotin in Hohenbuehelia grisea.</title>
        <authorList>
            <person name="Weaver J.A."/>
            <person name="Alberti F."/>
        </authorList>
    </citation>
    <scope>NUCLEOTIDE SEQUENCE [LARGE SCALE GENOMIC DNA]</scope>
    <source>
        <strain evidence="3">T-177</strain>
    </source>
</reference>
<protein>
    <submittedName>
        <fullName evidence="2">Uncharacterized protein</fullName>
    </submittedName>
</protein>
<dbReference type="EMBL" id="JASNQZ010000011">
    <property type="protein sequence ID" value="KAL0952137.1"/>
    <property type="molecule type" value="Genomic_DNA"/>
</dbReference>
<feature type="region of interest" description="Disordered" evidence="1">
    <location>
        <begin position="565"/>
        <end position="584"/>
    </location>
</feature>
<keyword evidence="3" id="KW-1185">Reference proteome</keyword>